<evidence type="ECO:0000313" key="2">
    <source>
        <dbReference type="Proteomes" id="UP001418444"/>
    </source>
</evidence>
<organism evidence="1 2">
    <name type="scientific">Gordonia caeni</name>
    <dbReference type="NCBI Taxonomy" id="1007097"/>
    <lineage>
        <taxon>Bacteria</taxon>
        <taxon>Bacillati</taxon>
        <taxon>Actinomycetota</taxon>
        <taxon>Actinomycetes</taxon>
        <taxon>Mycobacteriales</taxon>
        <taxon>Gordoniaceae</taxon>
        <taxon>Gordonia</taxon>
    </lineage>
</organism>
<dbReference type="Proteomes" id="UP001418444">
    <property type="component" value="Unassembled WGS sequence"/>
</dbReference>
<comment type="caution">
    <text evidence="1">The sequence shown here is derived from an EMBL/GenBank/DDBJ whole genome shotgun (WGS) entry which is preliminary data.</text>
</comment>
<proteinExistence type="predicted"/>
<gene>
    <name evidence="1" type="ORF">GCM10022231_28800</name>
</gene>
<dbReference type="InterPro" id="IPR012338">
    <property type="entry name" value="Beta-lactam/transpept-like"/>
</dbReference>
<reference evidence="2" key="1">
    <citation type="journal article" date="2019" name="Int. J. Syst. Evol. Microbiol.">
        <title>The Global Catalogue of Microorganisms (GCM) 10K type strain sequencing project: providing services to taxonomists for standard genome sequencing and annotation.</title>
        <authorList>
            <consortium name="The Broad Institute Genomics Platform"/>
            <consortium name="The Broad Institute Genome Sequencing Center for Infectious Disease"/>
            <person name="Wu L."/>
            <person name="Ma J."/>
        </authorList>
    </citation>
    <scope>NUCLEOTIDE SEQUENCE [LARGE SCALE GENOMIC DNA]</scope>
    <source>
        <strain evidence="2">JCM 16923</strain>
    </source>
</reference>
<dbReference type="Gene3D" id="3.40.710.10">
    <property type="entry name" value="DD-peptidase/beta-lactamase superfamily"/>
    <property type="match status" value="1"/>
</dbReference>
<protein>
    <recommendedName>
        <fullName evidence="3">Serine hydrolase</fullName>
    </recommendedName>
</protein>
<sequence length="302" mass="32219">MLVKVVPDSESEPASTSMDLIGARLDDVQDWAELRRAGASLIVVDRETEESVGIDEHEPILTASLAKLFIASQLAFLEATGVRPVAPEDDMLLGQMLSASEDVAATILWDQMGGPAVVGAVAERFGLGATAPSEDGPWWHTRTTASDVATLYDRLLDDLDAAHSVPVGIVAPGPSWAERILGHLHNWTDVGADGYDQRFGLVGVFERDDLVAVKQGWMCCVGPQWIHLTTGVLGPAGRYIVVVQVAEDVQYSDGRPDLPQTSEGIDLADESAAHARDTVTGLVATLFRDGVPEGGSCRRGLI</sequence>
<evidence type="ECO:0000313" key="1">
    <source>
        <dbReference type="EMBL" id="GAA3966163.1"/>
    </source>
</evidence>
<name>A0ABP7PIF1_9ACTN</name>
<dbReference type="SUPFAM" id="SSF56601">
    <property type="entry name" value="beta-lactamase/transpeptidase-like"/>
    <property type="match status" value="1"/>
</dbReference>
<accession>A0ABP7PIF1</accession>
<evidence type="ECO:0008006" key="3">
    <source>
        <dbReference type="Google" id="ProtNLM"/>
    </source>
</evidence>
<keyword evidence="2" id="KW-1185">Reference proteome</keyword>
<dbReference type="EMBL" id="BAAAZW010000008">
    <property type="protein sequence ID" value="GAA3966163.1"/>
    <property type="molecule type" value="Genomic_DNA"/>
</dbReference>